<dbReference type="AlphaFoldDB" id="A0A4Q2KFM4"/>
<evidence type="ECO:0000256" key="6">
    <source>
        <dbReference type="ARBA" id="ARBA00023136"/>
    </source>
</evidence>
<evidence type="ECO:0000313" key="10">
    <source>
        <dbReference type="Proteomes" id="UP000291269"/>
    </source>
</evidence>
<dbReference type="Proteomes" id="UP000291269">
    <property type="component" value="Unassembled WGS sequence"/>
</dbReference>
<comment type="caution">
    <text evidence="9">The sequence shown here is derived from an EMBL/GenBank/DDBJ whole genome shotgun (WGS) entry which is preliminary data.</text>
</comment>
<evidence type="ECO:0000259" key="8">
    <source>
        <dbReference type="PROSITE" id="PS50928"/>
    </source>
</evidence>
<evidence type="ECO:0000256" key="2">
    <source>
        <dbReference type="ARBA" id="ARBA00022448"/>
    </source>
</evidence>
<reference evidence="9 10" key="1">
    <citation type="journal article" date="2019" name="Gut">
        <title>Antibiotics-induced monodominance of a novel gut bacterial order.</title>
        <authorList>
            <person name="Hildebrand F."/>
            <person name="Moitinho-Silva L."/>
            <person name="Blasche S."/>
            <person name="Jahn M.T."/>
            <person name="Gossmann T.I."/>
            <person name="Heuerta-Cepas J."/>
            <person name="Hercog R."/>
            <person name="Luetge M."/>
            <person name="Bahram M."/>
            <person name="Pryszlak A."/>
            <person name="Alves R.J."/>
            <person name="Waszak S.M."/>
            <person name="Zhu A."/>
            <person name="Ye L."/>
            <person name="Costea P.I."/>
            <person name="Aalvink S."/>
            <person name="Belzer C."/>
            <person name="Forslund S.K."/>
            <person name="Sunagawa S."/>
            <person name="Hentschel U."/>
            <person name="Merten C."/>
            <person name="Patil K.R."/>
            <person name="Benes V."/>
            <person name="Bork P."/>
        </authorList>
    </citation>
    <scope>NUCLEOTIDE SEQUENCE [LARGE SCALE GENOMIC DNA]</scope>
    <source>
        <strain evidence="9 10">HDS1380</strain>
    </source>
</reference>
<feature type="transmembrane region" description="Helical" evidence="7">
    <location>
        <begin position="210"/>
        <end position="232"/>
    </location>
</feature>
<feature type="transmembrane region" description="Helical" evidence="7">
    <location>
        <begin position="37"/>
        <end position="61"/>
    </location>
</feature>
<feature type="transmembrane region" description="Helical" evidence="7">
    <location>
        <begin position="106"/>
        <end position="128"/>
    </location>
</feature>
<sequence>MRRSASGKGENMENNRVGLLSKIKRAMRRERWNAERYYQIFLYVFIFLLSLVCLYPLVYVLSASLMSVSEWQARGGVFLVPHRPTLEAYKFVLSQHQLYQSLGVSVARTVVGAVLSVVTCALTGYALSRNDFFGKKPLSVLLFITLIYYGGLIPSYLVIEQMGLLNTFWVFVIPSMLGGWNALVFRQTFQGVPPEIEESAMVDGASPLRILWSILLPMNMPTVAVILLFSAVGQWNSWFDASMYIDSSNASLTPLQLFLQRVFAEQKPDSGQATLLNVETQKMAVAVIGIVPILCVYPFFQKYFTKGVYVGAVKG</sequence>
<dbReference type="OrthoDB" id="157184at2"/>
<accession>A0A4Q2KFM4</accession>
<protein>
    <submittedName>
        <fullName evidence="9">Carbohydrate ABC transporter permease</fullName>
    </submittedName>
</protein>
<evidence type="ECO:0000256" key="3">
    <source>
        <dbReference type="ARBA" id="ARBA00022475"/>
    </source>
</evidence>
<feature type="transmembrane region" description="Helical" evidence="7">
    <location>
        <begin position="283"/>
        <end position="300"/>
    </location>
</feature>
<keyword evidence="5 7" id="KW-1133">Transmembrane helix</keyword>
<dbReference type="GO" id="GO:0055085">
    <property type="term" value="P:transmembrane transport"/>
    <property type="evidence" value="ECO:0007669"/>
    <property type="project" value="InterPro"/>
</dbReference>
<dbReference type="PANTHER" id="PTHR43744:SF9">
    <property type="entry name" value="POLYGALACTURONAN_RHAMNOGALACTURONAN TRANSPORT SYSTEM PERMEASE PROTEIN YTCP"/>
    <property type="match status" value="1"/>
</dbReference>
<dbReference type="InterPro" id="IPR035906">
    <property type="entry name" value="MetI-like_sf"/>
</dbReference>
<keyword evidence="10" id="KW-1185">Reference proteome</keyword>
<keyword evidence="6 7" id="KW-0472">Membrane</keyword>
<name>A0A4Q2KFM4_9FIRM</name>
<dbReference type="GO" id="GO:0005886">
    <property type="term" value="C:plasma membrane"/>
    <property type="evidence" value="ECO:0007669"/>
    <property type="project" value="UniProtKB-SubCell"/>
</dbReference>
<evidence type="ECO:0000256" key="1">
    <source>
        <dbReference type="ARBA" id="ARBA00004651"/>
    </source>
</evidence>
<comment type="subcellular location">
    <subcellularLocation>
        <location evidence="1 7">Cell membrane</location>
        <topology evidence="1 7">Multi-pass membrane protein</topology>
    </subcellularLocation>
</comment>
<organism evidence="9 10">
    <name type="scientific">Candidatus Borkfalkia ceftriaxoniphila</name>
    <dbReference type="NCBI Taxonomy" id="2508949"/>
    <lineage>
        <taxon>Bacteria</taxon>
        <taxon>Bacillati</taxon>
        <taxon>Bacillota</taxon>
        <taxon>Clostridia</taxon>
        <taxon>Christensenellales</taxon>
        <taxon>Christensenellaceae</taxon>
        <taxon>Candidatus Borkfalkia</taxon>
    </lineage>
</organism>
<feature type="domain" description="ABC transmembrane type-1" evidence="8">
    <location>
        <begin position="102"/>
        <end position="300"/>
    </location>
</feature>
<dbReference type="PANTHER" id="PTHR43744">
    <property type="entry name" value="ABC TRANSPORTER PERMEASE PROTEIN MG189-RELATED-RELATED"/>
    <property type="match status" value="1"/>
</dbReference>
<evidence type="ECO:0000256" key="5">
    <source>
        <dbReference type="ARBA" id="ARBA00022989"/>
    </source>
</evidence>
<dbReference type="PROSITE" id="PS50928">
    <property type="entry name" value="ABC_TM1"/>
    <property type="match status" value="1"/>
</dbReference>
<feature type="transmembrane region" description="Helical" evidence="7">
    <location>
        <begin position="165"/>
        <end position="185"/>
    </location>
</feature>
<evidence type="ECO:0000256" key="4">
    <source>
        <dbReference type="ARBA" id="ARBA00022692"/>
    </source>
</evidence>
<evidence type="ECO:0000313" key="9">
    <source>
        <dbReference type="EMBL" id="RXZ62043.1"/>
    </source>
</evidence>
<dbReference type="Pfam" id="PF00528">
    <property type="entry name" value="BPD_transp_1"/>
    <property type="match status" value="1"/>
</dbReference>
<dbReference type="SUPFAM" id="SSF161098">
    <property type="entry name" value="MetI-like"/>
    <property type="match status" value="1"/>
</dbReference>
<dbReference type="Gene3D" id="1.10.3720.10">
    <property type="entry name" value="MetI-like"/>
    <property type="match status" value="1"/>
</dbReference>
<evidence type="ECO:0000256" key="7">
    <source>
        <dbReference type="RuleBase" id="RU363032"/>
    </source>
</evidence>
<feature type="transmembrane region" description="Helical" evidence="7">
    <location>
        <begin position="140"/>
        <end position="159"/>
    </location>
</feature>
<comment type="similarity">
    <text evidence="7">Belongs to the binding-protein-dependent transport system permease family.</text>
</comment>
<keyword evidence="3" id="KW-1003">Cell membrane</keyword>
<gene>
    <name evidence="9" type="ORF">ESZ91_06535</name>
</gene>
<dbReference type="CDD" id="cd06261">
    <property type="entry name" value="TM_PBP2"/>
    <property type="match status" value="1"/>
</dbReference>
<dbReference type="InterPro" id="IPR000515">
    <property type="entry name" value="MetI-like"/>
</dbReference>
<keyword evidence="2 7" id="KW-0813">Transport</keyword>
<dbReference type="EMBL" id="SDOZ01000002">
    <property type="protein sequence ID" value="RXZ62043.1"/>
    <property type="molecule type" value="Genomic_DNA"/>
</dbReference>
<proteinExistence type="inferred from homology"/>
<keyword evidence="4 7" id="KW-0812">Transmembrane</keyword>